<organism evidence="3 4">
    <name type="scientific">Fasciola hepatica</name>
    <name type="common">Liver fluke</name>
    <dbReference type="NCBI Taxonomy" id="6192"/>
    <lineage>
        <taxon>Eukaryota</taxon>
        <taxon>Metazoa</taxon>
        <taxon>Spiralia</taxon>
        <taxon>Lophotrochozoa</taxon>
        <taxon>Platyhelminthes</taxon>
        <taxon>Trematoda</taxon>
        <taxon>Digenea</taxon>
        <taxon>Plagiorchiida</taxon>
        <taxon>Echinostomata</taxon>
        <taxon>Echinostomatoidea</taxon>
        <taxon>Fasciolidae</taxon>
        <taxon>Fasciola</taxon>
    </lineage>
</organism>
<reference evidence="3" key="1">
    <citation type="submission" date="2019-03" db="EMBL/GenBank/DDBJ databases">
        <title>Improved annotation for the trematode Fasciola hepatica.</title>
        <authorList>
            <person name="Choi Y.-J."/>
            <person name="Martin J."/>
            <person name="Mitreva M."/>
        </authorList>
    </citation>
    <scope>NUCLEOTIDE SEQUENCE [LARGE SCALE GENOMIC DNA]</scope>
</reference>
<feature type="domain" description="Myb-like" evidence="2">
    <location>
        <begin position="147"/>
        <end position="219"/>
    </location>
</feature>
<dbReference type="Gene3D" id="1.10.10.60">
    <property type="entry name" value="Homeodomain-like"/>
    <property type="match status" value="1"/>
</dbReference>
<dbReference type="InterPro" id="IPR028002">
    <property type="entry name" value="Myb_DNA-bind_5"/>
</dbReference>
<sequence>MQPSTIQPLGHTVPCSTIITGSNTPPASSATSLIPGCLMQTPGTLTPLRMINNPHMGLIMQQNHQQQQQQQQQQLMAQEQQQQHQPNSMIPMTDPSFPVTSTPPIPVSTTARMSGFDSGGGSSGIVAVSQTFTPINNPSLVSLFGKPPKPRTESFAFDEVKILLQEIELRKHVLLSISHSMNRYKRRAWEEVAASMATRCPYGPRRTADQVKKKWENLVSKTKQKLRSGRITAESDWSDVNTAVLEFLAHHNPFLRMRYATAAASILSSNNDDDGKHVKETATITTDFMGLTRMYDSQMQSLGLPGLGGPLGLDHQLQQQQPQNSVIMIKEEVRSVSSAEMNADEEPIDSLQALETKSSANGGDVHNADNRPSNLFASFNGCTGNPGMSANSSSLLTGFPFGQPPVTNQLMGLPDAVGGPKLLCNLGSEHNRLVVDQLTKEHSARMELLQLQKRAWQLQVDLLQRSLSTDESGES</sequence>
<protein>
    <submittedName>
        <fullName evidence="3">Leucine rich repeat containing protein LRR</fullName>
    </submittedName>
</protein>
<evidence type="ECO:0000256" key="1">
    <source>
        <dbReference type="SAM" id="MobiDB-lite"/>
    </source>
</evidence>
<evidence type="ECO:0000313" key="3">
    <source>
        <dbReference type="EMBL" id="THD24114.1"/>
    </source>
</evidence>
<dbReference type="EMBL" id="JXXN02001771">
    <property type="protein sequence ID" value="THD24114.1"/>
    <property type="molecule type" value="Genomic_DNA"/>
</dbReference>
<dbReference type="PROSITE" id="PS50090">
    <property type="entry name" value="MYB_LIKE"/>
    <property type="match status" value="1"/>
</dbReference>
<name>A0A4E0RCK1_FASHE</name>
<dbReference type="Pfam" id="PF13873">
    <property type="entry name" value="Myb_DNA-bind_5"/>
    <property type="match status" value="1"/>
</dbReference>
<proteinExistence type="predicted"/>
<dbReference type="Proteomes" id="UP000230066">
    <property type="component" value="Unassembled WGS sequence"/>
</dbReference>
<accession>A0A4E0RCK1</accession>
<gene>
    <name evidence="3" type="ORF">D915_005180</name>
</gene>
<evidence type="ECO:0000313" key="4">
    <source>
        <dbReference type="Proteomes" id="UP000230066"/>
    </source>
</evidence>
<comment type="caution">
    <text evidence="3">The sequence shown here is derived from an EMBL/GenBank/DDBJ whole genome shotgun (WGS) entry which is preliminary data.</text>
</comment>
<dbReference type="AlphaFoldDB" id="A0A4E0RCK1"/>
<dbReference type="InterPro" id="IPR001005">
    <property type="entry name" value="SANT/Myb"/>
</dbReference>
<feature type="region of interest" description="Disordered" evidence="1">
    <location>
        <begin position="61"/>
        <end position="103"/>
    </location>
</feature>
<feature type="compositionally biased region" description="Low complexity" evidence="1">
    <location>
        <begin position="61"/>
        <end position="85"/>
    </location>
</feature>
<keyword evidence="4" id="KW-1185">Reference proteome</keyword>
<evidence type="ECO:0000259" key="2">
    <source>
        <dbReference type="PROSITE" id="PS50090"/>
    </source>
</evidence>